<dbReference type="EMBL" id="MN739974">
    <property type="protein sequence ID" value="QHT80667.1"/>
    <property type="molecule type" value="Genomic_DNA"/>
</dbReference>
<evidence type="ECO:0000259" key="1">
    <source>
        <dbReference type="Pfam" id="PF00004"/>
    </source>
</evidence>
<name>A0A6C0HJX0_9ZZZZ</name>
<dbReference type="InterPro" id="IPR027417">
    <property type="entry name" value="P-loop_NTPase"/>
</dbReference>
<evidence type="ECO:0000313" key="2">
    <source>
        <dbReference type="EMBL" id="QHT80667.1"/>
    </source>
</evidence>
<feature type="domain" description="ATPase AAA-type core" evidence="1">
    <location>
        <begin position="6"/>
        <end position="111"/>
    </location>
</feature>
<organism evidence="2">
    <name type="scientific">viral metagenome</name>
    <dbReference type="NCBI Taxonomy" id="1070528"/>
    <lineage>
        <taxon>unclassified sequences</taxon>
        <taxon>metagenomes</taxon>
        <taxon>organismal metagenomes</taxon>
    </lineage>
</organism>
<proteinExistence type="predicted"/>
<accession>A0A6C0HJX0</accession>
<dbReference type="AlphaFoldDB" id="A0A6C0HJX0"/>
<dbReference type="InterPro" id="IPR003959">
    <property type="entry name" value="ATPase_AAA_core"/>
</dbReference>
<dbReference type="GO" id="GO:0003689">
    <property type="term" value="F:DNA clamp loader activity"/>
    <property type="evidence" value="ECO:0007669"/>
    <property type="project" value="TreeGrafter"/>
</dbReference>
<dbReference type="GO" id="GO:0016887">
    <property type="term" value="F:ATP hydrolysis activity"/>
    <property type="evidence" value="ECO:0007669"/>
    <property type="project" value="InterPro"/>
</dbReference>
<dbReference type="GO" id="GO:0006261">
    <property type="term" value="P:DNA-templated DNA replication"/>
    <property type="evidence" value="ECO:0007669"/>
    <property type="project" value="TreeGrafter"/>
</dbReference>
<dbReference type="SUPFAM" id="SSF52540">
    <property type="entry name" value="P-loop containing nucleoside triphosphate hydrolases"/>
    <property type="match status" value="1"/>
</dbReference>
<dbReference type="GO" id="GO:0005634">
    <property type="term" value="C:nucleus"/>
    <property type="evidence" value="ECO:0007669"/>
    <property type="project" value="TreeGrafter"/>
</dbReference>
<reference evidence="2" key="1">
    <citation type="journal article" date="2020" name="Nature">
        <title>Giant virus diversity and host interactions through global metagenomics.</title>
        <authorList>
            <person name="Schulz F."/>
            <person name="Roux S."/>
            <person name="Paez-Espino D."/>
            <person name="Jungbluth S."/>
            <person name="Walsh D.A."/>
            <person name="Denef V.J."/>
            <person name="McMahon K.D."/>
            <person name="Konstantinidis K.T."/>
            <person name="Eloe-Fadrosh E.A."/>
            <person name="Kyrpides N.C."/>
            <person name="Woyke T."/>
        </authorList>
    </citation>
    <scope>NUCLEOTIDE SEQUENCE</scope>
    <source>
        <strain evidence="2">GVMAG-M-3300023184-121</strain>
    </source>
</reference>
<dbReference type="GO" id="GO:0006281">
    <property type="term" value="P:DNA repair"/>
    <property type="evidence" value="ECO:0007669"/>
    <property type="project" value="TreeGrafter"/>
</dbReference>
<dbReference type="GO" id="GO:0005663">
    <property type="term" value="C:DNA replication factor C complex"/>
    <property type="evidence" value="ECO:0007669"/>
    <property type="project" value="TreeGrafter"/>
</dbReference>
<sequence length="249" mass="29308">MDTTPMILTGPPGCGKSYWIQKYAEEIQKQLFVCPCRKDRTLRDGRQKLHIWARRTEPAILWLEGADDLTPEAQAFLRRILETHASDVLFILECRDAGRLQEPIRSRCRIKKMVLPKRVQLESYLKSAFHGVRSEEILEHLEVDEYSYRRAKQCAYLQQHVPEEWKSVQLHRVKQQKEQSQLSSSKILHYIQEAYHPEEFLYSMVCNETVLKDYGDCMECDGSLWALLAYTLERRAFDTDSTTPHKKEE</sequence>
<dbReference type="PANTHER" id="PTHR11669">
    <property type="entry name" value="REPLICATION FACTOR C / DNA POLYMERASE III GAMMA-TAU SUBUNIT"/>
    <property type="match status" value="1"/>
</dbReference>
<dbReference type="Pfam" id="PF00004">
    <property type="entry name" value="AAA"/>
    <property type="match status" value="1"/>
</dbReference>
<protein>
    <recommendedName>
        <fullName evidence="1">ATPase AAA-type core domain-containing protein</fullName>
    </recommendedName>
</protein>
<dbReference type="Gene3D" id="3.40.50.300">
    <property type="entry name" value="P-loop containing nucleotide triphosphate hydrolases"/>
    <property type="match status" value="1"/>
</dbReference>
<dbReference type="PANTHER" id="PTHR11669:SF5">
    <property type="entry name" value="REPLICATION FACTOR C SUBUNIT 2"/>
    <property type="match status" value="1"/>
</dbReference>
<dbReference type="InterPro" id="IPR050238">
    <property type="entry name" value="DNA_Rep/Repair_Clamp_Loader"/>
</dbReference>
<dbReference type="GO" id="GO:0005524">
    <property type="term" value="F:ATP binding"/>
    <property type="evidence" value="ECO:0007669"/>
    <property type="project" value="InterPro"/>
</dbReference>